<comment type="caution">
    <text evidence="1">The sequence shown here is derived from an EMBL/GenBank/DDBJ whole genome shotgun (WGS) entry which is preliminary data.</text>
</comment>
<reference evidence="1" key="1">
    <citation type="submission" date="2022-07" db="EMBL/GenBank/DDBJ databases">
        <title>Phylogenomic reconstructions and comparative analyses of Kickxellomycotina fungi.</title>
        <authorList>
            <person name="Reynolds N.K."/>
            <person name="Stajich J.E."/>
            <person name="Barry K."/>
            <person name="Grigoriev I.V."/>
            <person name="Crous P."/>
            <person name="Smith M.E."/>
        </authorList>
    </citation>
    <scope>NUCLEOTIDE SEQUENCE</scope>
    <source>
        <strain evidence="1">BCRC 34191</strain>
    </source>
</reference>
<dbReference type="EMBL" id="JANBUK010003653">
    <property type="protein sequence ID" value="KAJ2766619.1"/>
    <property type="molecule type" value="Genomic_DNA"/>
</dbReference>
<protein>
    <submittedName>
        <fullName evidence="1">Uncharacterized protein</fullName>
    </submittedName>
</protein>
<name>A0ACC1JT01_9FUNG</name>
<evidence type="ECO:0000313" key="2">
    <source>
        <dbReference type="Proteomes" id="UP001140066"/>
    </source>
</evidence>
<dbReference type="Proteomes" id="UP001140066">
    <property type="component" value="Unassembled WGS sequence"/>
</dbReference>
<proteinExistence type="predicted"/>
<gene>
    <name evidence="1" type="ORF">GGI18_005967</name>
</gene>
<accession>A0ACC1JT01</accession>
<evidence type="ECO:0000313" key="1">
    <source>
        <dbReference type="EMBL" id="KAJ2766619.1"/>
    </source>
</evidence>
<organism evidence="1 2">
    <name type="scientific">Coemansia linderi</name>
    <dbReference type="NCBI Taxonomy" id="2663919"/>
    <lineage>
        <taxon>Eukaryota</taxon>
        <taxon>Fungi</taxon>
        <taxon>Fungi incertae sedis</taxon>
        <taxon>Zoopagomycota</taxon>
        <taxon>Kickxellomycotina</taxon>
        <taxon>Kickxellomycetes</taxon>
        <taxon>Kickxellales</taxon>
        <taxon>Kickxellaceae</taxon>
        <taxon>Coemansia</taxon>
    </lineage>
</organism>
<sequence>WNAIVTCFFMDTARNVLAYLETIWNALKPGGVWINLGPLLWHFDNVAGESSIELTRDEFLKLAVKMGFAFDEKKHRDDIVLTYTADSKSMLQYTYHAFMCVARKPE</sequence>
<keyword evidence="2" id="KW-1185">Reference proteome</keyword>
<feature type="non-terminal residue" evidence="1">
    <location>
        <position position="1"/>
    </location>
</feature>